<protein>
    <submittedName>
        <fullName evidence="1">Uncharacterized protein</fullName>
    </submittedName>
</protein>
<proteinExistence type="predicted"/>
<dbReference type="AlphaFoldDB" id="W0FMP2"/>
<sequence length="141" mass="15899">MSATDRLRELLDERGVEWKEHRHTLAGSMAIQRETLWSKPIDNTNGRPIPHIYHCRATEMGDGRLFLEAQSVTPEQAIEATIGGGDVRDEVHIARLSNGFQCDGSVWRCCKCGAFFTNYTDLTTHHKPRFCPNCGAKVVEK</sequence>
<dbReference type="EMBL" id="KC246789">
    <property type="protein sequence ID" value="AHF24260.1"/>
    <property type="molecule type" value="Genomic_DNA"/>
</dbReference>
<evidence type="ECO:0000313" key="1">
    <source>
        <dbReference type="EMBL" id="AHF24260.1"/>
    </source>
</evidence>
<organism evidence="1">
    <name type="scientific">uncultured bacterium Contig1770</name>
    <dbReference type="NCBI Taxonomy" id="1393510"/>
    <lineage>
        <taxon>Bacteria</taxon>
        <taxon>environmental samples</taxon>
    </lineage>
</organism>
<name>W0FMP2_9BACT</name>
<accession>W0FMP2</accession>
<reference evidence="1" key="1">
    <citation type="journal article" date="2013" name="PLoS ONE">
        <title>Metagenomic insights into the carbohydrate-active enzymes carried by the microorganisms adhering to solid digesta in the rumen of cows.</title>
        <authorList>
            <person name="Wang L."/>
            <person name="Hatem A."/>
            <person name="Catalyurek U.V."/>
            <person name="Morrison M."/>
            <person name="Yu Z."/>
        </authorList>
    </citation>
    <scope>NUCLEOTIDE SEQUENCE</scope>
</reference>